<keyword evidence="5 8" id="KW-0812">Transmembrane</keyword>
<keyword evidence="11" id="KW-1185">Reference proteome</keyword>
<dbReference type="Gene3D" id="3.40.1710.10">
    <property type="entry name" value="abc type-2 transporter like domain"/>
    <property type="match status" value="1"/>
</dbReference>
<dbReference type="Pfam" id="PF12698">
    <property type="entry name" value="ABC2_membrane_3"/>
    <property type="match status" value="1"/>
</dbReference>
<keyword evidence="4" id="KW-1003">Cell membrane</keyword>
<feature type="domain" description="ABC transmembrane type-2" evidence="9">
    <location>
        <begin position="141"/>
        <end position="372"/>
    </location>
</feature>
<organism evidence="10 11">
    <name type="scientific">Lactiplantibacillus xiangfangensis</name>
    <dbReference type="NCBI Taxonomy" id="942150"/>
    <lineage>
        <taxon>Bacteria</taxon>
        <taxon>Bacillati</taxon>
        <taxon>Bacillota</taxon>
        <taxon>Bacilli</taxon>
        <taxon>Lactobacillales</taxon>
        <taxon>Lactobacillaceae</taxon>
        <taxon>Lactiplantibacillus</taxon>
    </lineage>
</organism>
<comment type="caution">
    <text evidence="10">The sequence shown here is derived from an EMBL/GenBank/DDBJ whole genome shotgun (WGS) entry which is preliminary data.</text>
</comment>
<comment type="subcellular location">
    <subcellularLocation>
        <location evidence="1">Cell membrane</location>
        <topology evidence="1">Multi-pass membrane protein</topology>
    </subcellularLocation>
</comment>
<dbReference type="InterPro" id="IPR013525">
    <property type="entry name" value="ABC2_TM"/>
</dbReference>
<dbReference type="STRING" id="942150.IV64_GL001071"/>
<sequence>MRAILWLVKERIIIWKNHPWQVLFLLAVPFLSVVLYLYTSTGTSQDNLTLGVVDHDRTATSHLLVQGMRRRTTVKMLTHEQEAKALSQQNVMAIVTIPTDYQQRMDKGERPALTLRALQQGTLINNLRDSVTASVTDTLQVRGLATRSVPIKQVGTYLETHTPQLKFRQIDQHVASHTLTLQIIGFLLMMMLYQANTFGTRSLQLERRNKIYQRTMLTPISPASYFGGTALFGLLAMLVEVVLTVIVMVGIFKISIGMSVLTLMGVLLWFGILAVLWSLAVGVLANSSGLANGLQVLLITLSSLLSGALIPISVMPTVMQRVAMITPQYWLLQALTQLQLGTVTGKFWESLAMVGLFSLLCFSLAIFGFMRRQRQEIFD</sequence>
<feature type="transmembrane region" description="Helical" evidence="8">
    <location>
        <begin position="351"/>
        <end position="370"/>
    </location>
</feature>
<keyword evidence="6 8" id="KW-1133">Transmembrane helix</keyword>
<dbReference type="OrthoDB" id="63188at2"/>
<dbReference type="PROSITE" id="PS51012">
    <property type="entry name" value="ABC_TM2"/>
    <property type="match status" value="1"/>
</dbReference>
<feature type="transmembrane region" description="Helical" evidence="8">
    <location>
        <begin position="296"/>
        <end position="317"/>
    </location>
</feature>
<evidence type="ECO:0000313" key="11">
    <source>
        <dbReference type="Proteomes" id="UP000051783"/>
    </source>
</evidence>
<evidence type="ECO:0000256" key="5">
    <source>
        <dbReference type="ARBA" id="ARBA00022692"/>
    </source>
</evidence>
<evidence type="ECO:0000256" key="8">
    <source>
        <dbReference type="SAM" id="Phobius"/>
    </source>
</evidence>
<comment type="similarity">
    <text evidence="2">Belongs to the ABC-2 integral membrane protein family.</text>
</comment>
<dbReference type="EMBL" id="JQCL01000095">
    <property type="protein sequence ID" value="KRO07911.1"/>
    <property type="molecule type" value="Genomic_DNA"/>
</dbReference>
<dbReference type="PATRIC" id="fig|942150.3.peg.1106"/>
<evidence type="ECO:0000256" key="2">
    <source>
        <dbReference type="ARBA" id="ARBA00007783"/>
    </source>
</evidence>
<keyword evidence="3" id="KW-0813">Transport</keyword>
<evidence type="ECO:0000313" key="10">
    <source>
        <dbReference type="EMBL" id="KRO07911.1"/>
    </source>
</evidence>
<feature type="transmembrane region" description="Helical" evidence="8">
    <location>
        <begin position="20"/>
        <end position="38"/>
    </location>
</feature>
<proteinExistence type="inferred from homology"/>
<evidence type="ECO:0000256" key="1">
    <source>
        <dbReference type="ARBA" id="ARBA00004651"/>
    </source>
</evidence>
<dbReference type="Proteomes" id="UP000051783">
    <property type="component" value="Unassembled WGS sequence"/>
</dbReference>
<dbReference type="PANTHER" id="PTHR30294">
    <property type="entry name" value="MEMBRANE COMPONENT OF ABC TRANSPORTER YHHJ-RELATED"/>
    <property type="match status" value="1"/>
</dbReference>
<evidence type="ECO:0000256" key="3">
    <source>
        <dbReference type="ARBA" id="ARBA00022448"/>
    </source>
</evidence>
<keyword evidence="7 8" id="KW-0472">Membrane</keyword>
<dbReference type="GO" id="GO:0140359">
    <property type="term" value="F:ABC-type transporter activity"/>
    <property type="evidence" value="ECO:0007669"/>
    <property type="project" value="InterPro"/>
</dbReference>
<dbReference type="AlphaFoldDB" id="A0A0R2M355"/>
<evidence type="ECO:0000256" key="7">
    <source>
        <dbReference type="ARBA" id="ARBA00023136"/>
    </source>
</evidence>
<gene>
    <name evidence="10" type="ORF">IV64_GL001071</name>
</gene>
<protein>
    <submittedName>
        <fullName evidence="10">ABC transporter permease</fullName>
    </submittedName>
</protein>
<evidence type="ECO:0000256" key="4">
    <source>
        <dbReference type="ARBA" id="ARBA00022475"/>
    </source>
</evidence>
<evidence type="ECO:0000256" key="6">
    <source>
        <dbReference type="ARBA" id="ARBA00022989"/>
    </source>
</evidence>
<evidence type="ECO:0000259" key="9">
    <source>
        <dbReference type="PROSITE" id="PS51012"/>
    </source>
</evidence>
<dbReference type="InterPro" id="IPR051449">
    <property type="entry name" value="ABC-2_transporter_component"/>
</dbReference>
<dbReference type="GO" id="GO:0005886">
    <property type="term" value="C:plasma membrane"/>
    <property type="evidence" value="ECO:0007669"/>
    <property type="project" value="UniProtKB-SubCell"/>
</dbReference>
<feature type="transmembrane region" description="Helical" evidence="8">
    <location>
        <begin position="261"/>
        <end position="284"/>
    </location>
</feature>
<dbReference type="InterPro" id="IPR047817">
    <property type="entry name" value="ABC2_TM_bact-type"/>
</dbReference>
<feature type="transmembrane region" description="Helical" evidence="8">
    <location>
        <begin position="225"/>
        <end position="249"/>
    </location>
</feature>
<feature type="transmembrane region" description="Helical" evidence="8">
    <location>
        <begin position="174"/>
        <end position="193"/>
    </location>
</feature>
<dbReference type="PANTHER" id="PTHR30294:SF45">
    <property type="entry name" value="LINEARMYCIN RESISTANCE PERMEASE PROTEIN LNRN"/>
    <property type="match status" value="1"/>
</dbReference>
<dbReference type="RefSeq" id="WP_057707457.1">
    <property type="nucleotide sequence ID" value="NZ_JQCL01000095.1"/>
</dbReference>
<accession>A0A0R2M355</accession>
<name>A0A0R2M355_9LACO</name>
<reference evidence="10 11" key="1">
    <citation type="journal article" date="2015" name="Genome Announc.">
        <title>Expanding the biotechnology potential of lactobacilli through comparative genomics of 213 strains and associated genera.</title>
        <authorList>
            <person name="Sun Z."/>
            <person name="Harris H.M."/>
            <person name="McCann A."/>
            <person name="Guo C."/>
            <person name="Argimon S."/>
            <person name="Zhang W."/>
            <person name="Yang X."/>
            <person name="Jeffery I.B."/>
            <person name="Cooney J.C."/>
            <person name="Kagawa T.F."/>
            <person name="Liu W."/>
            <person name="Song Y."/>
            <person name="Salvetti E."/>
            <person name="Wrobel A."/>
            <person name="Rasinkangas P."/>
            <person name="Parkhill J."/>
            <person name="Rea M.C."/>
            <person name="O'Sullivan O."/>
            <person name="Ritari J."/>
            <person name="Douillard F.P."/>
            <person name="Paul Ross R."/>
            <person name="Yang R."/>
            <person name="Briner A.E."/>
            <person name="Felis G.E."/>
            <person name="de Vos W.M."/>
            <person name="Barrangou R."/>
            <person name="Klaenhammer T.R."/>
            <person name="Caufield P.W."/>
            <person name="Cui Y."/>
            <person name="Zhang H."/>
            <person name="O'Toole P.W."/>
        </authorList>
    </citation>
    <scope>NUCLEOTIDE SEQUENCE [LARGE SCALE GENOMIC DNA]</scope>
    <source>
        <strain evidence="10 11">LMG 26013</strain>
    </source>
</reference>